<evidence type="ECO:0000256" key="4">
    <source>
        <dbReference type="ARBA" id="ARBA00022840"/>
    </source>
</evidence>
<dbReference type="InterPro" id="IPR043129">
    <property type="entry name" value="ATPase_NBD"/>
</dbReference>
<proteinExistence type="inferred from homology"/>
<accession>A0A5C7FFV3</accession>
<dbReference type="PANTHER" id="PTHR42749">
    <property type="entry name" value="CELL SHAPE-DETERMINING PROTEIN MREB"/>
    <property type="match status" value="1"/>
</dbReference>
<keyword evidence="4" id="KW-0067">ATP-binding</keyword>
<sequence>MFKPVQLGIDLGTSNVQTYTKKKGLLYNEPTIAAIREETGECEAFGYKAELLLKEQPDAFRGSRPLENGVMADDAVTLEMLTFLIKSSLKKVGGSLRKPNVVLCVAPNLTSVEKRAVKKAVLLSGASTIRLIEEPAACALGTDIKAESASAHFIASIGGGTASSAVICSGRSAASSSIRAGGSDLDRAITDYLYHTYSVIVTRSAAENLKIDIGSSPGYHNYKQSVIRGLDRKSGLPRSIAVSSREIQKVLEKPLHQVLENIENTIASCPPELSGDLIDRGLLLSGGTSLLPGLAEWFSQSLNLPVHSTQDPFETAARGTGAAFNLFNESNE</sequence>
<evidence type="ECO:0000256" key="2">
    <source>
        <dbReference type="ARBA" id="ARBA00022490"/>
    </source>
</evidence>
<dbReference type="OrthoDB" id="9768127at2"/>
<dbReference type="Proteomes" id="UP000321816">
    <property type="component" value="Chromosome"/>
</dbReference>
<dbReference type="GO" id="GO:0005524">
    <property type="term" value="F:ATP binding"/>
    <property type="evidence" value="ECO:0007669"/>
    <property type="project" value="UniProtKB-KW"/>
</dbReference>
<dbReference type="AlphaFoldDB" id="A0A5C7FFV3"/>
<comment type="subcellular location">
    <subcellularLocation>
        <location evidence="1">Cytoplasm</location>
    </subcellularLocation>
</comment>
<keyword evidence="2" id="KW-0963">Cytoplasm</keyword>
<dbReference type="EMBL" id="CP144914">
    <property type="protein sequence ID" value="WWD80997.1"/>
    <property type="molecule type" value="Genomic_DNA"/>
</dbReference>
<dbReference type="GO" id="GO:0000902">
    <property type="term" value="P:cell morphogenesis"/>
    <property type="evidence" value="ECO:0007669"/>
    <property type="project" value="InterPro"/>
</dbReference>
<dbReference type="GO" id="GO:0008360">
    <property type="term" value="P:regulation of cell shape"/>
    <property type="evidence" value="ECO:0007669"/>
    <property type="project" value="UniProtKB-KW"/>
</dbReference>
<dbReference type="InterPro" id="IPR056546">
    <property type="entry name" value="MreB_MamK-like"/>
</dbReference>
<evidence type="ECO:0000313" key="7">
    <source>
        <dbReference type="EMBL" id="WWD80997.1"/>
    </source>
</evidence>
<evidence type="ECO:0000256" key="5">
    <source>
        <dbReference type="ARBA" id="ARBA00022960"/>
    </source>
</evidence>
<dbReference type="PRINTS" id="PR01652">
    <property type="entry name" value="SHAPEPROTEIN"/>
</dbReference>
<dbReference type="SUPFAM" id="SSF53067">
    <property type="entry name" value="Actin-like ATPase domain"/>
    <property type="match status" value="2"/>
</dbReference>
<dbReference type="Gene3D" id="3.30.420.40">
    <property type="match status" value="3"/>
</dbReference>
<dbReference type="KEGG" id="ahal:FTX54_005385"/>
<keyword evidence="8" id="KW-1185">Reference proteome</keyword>
<evidence type="ECO:0000256" key="6">
    <source>
        <dbReference type="ARBA" id="ARBA00023458"/>
    </source>
</evidence>
<dbReference type="GO" id="GO:0005737">
    <property type="term" value="C:cytoplasm"/>
    <property type="evidence" value="ECO:0007669"/>
    <property type="project" value="UniProtKB-SubCell"/>
</dbReference>
<protein>
    <submittedName>
        <fullName evidence="7">Rod shape-determining protein</fullName>
    </submittedName>
</protein>
<gene>
    <name evidence="7" type="ORF">FTX54_005385</name>
</gene>
<keyword evidence="3" id="KW-0547">Nucleotide-binding</keyword>
<keyword evidence="5" id="KW-0133">Cell shape</keyword>
<dbReference type="InterPro" id="IPR004753">
    <property type="entry name" value="MreB"/>
</dbReference>
<dbReference type="RefSeq" id="WP_147804047.1">
    <property type="nucleotide sequence ID" value="NZ_CP144914.1"/>
</dbReference>
<evidence type="ECO:0000313" key="8">
    <source>
        <dbReference type="Proteomes" id="UP000321816"/>
    </source>
</evidence>
<dbReference type="PANTHER" id="PTHR42749:SF1">
    <property type="entry name" value="CELL SHAPE-DETERMINING PROTEIN MREB"/>
    <property type="match status" value="1"/>
</dbReference>
<evidence type="ECO:0000256" key="1">
    <source>
        <dbReference type="ARBA" id="ARBA00004496"/>
    </source>
</evidence>
<evidence type="ECO:0000256" key="3">
    <source>
        <dbReference type="ARBA" id="ARBA00022741"/>
    </source>
</evidence>
<name>A0A5C7FFV3_9BACI</name>
<reference evidence="7 8" key="1">
    <citation type="submission" date="2024-01" db="EMBL/GenBank/DDBJ databases">
        <title>Complete Genome Sequence of Alkalicoccus halolimnae BZ-SZ-XJ29T, a Moderately Halophilic Bacterium Isolated from a Salt Lake.</title>
        <authorList>
            <person name="Zhao B."/>
        </authorList>
    </citation>
    <scope>NUCLEOTIDE SEQUENCE [LARGE SCALE GENOMIC DNA]</scope>
    <source>
        <strain evidence="7 8">BZ-SZ-XJ29</strain>
    </source>
</reference>
<organism evidence="7 8">
    <name type="scientific">Alkalicoccus halolimnae</name>
    <dbReference type="NCBI Taxonomy" id="1667239"/>
    <lineage>
        <taxon>Bacteria</taxon>
        <taxon>Bacillati</taxon>
        <taxon>Bacillota</taxon>
        <taxon>Bacilli</taxon>
        <taxon>Bacillales</taxon>
        <taxon>Bacillaceae</taxon>
        <taxon>Alkalicoccus</taxon>
    </lineage>
</organism>
<dbReference type="Pfam" id="PF06723">
    <property type="entry name" value="MreB_Mbl"/>
    <property type="match status" value="1"/>
</dbReference>
<comment type="similarity">
    <text evidence="6">Belongs to the FtsA/MreB family.</text>
</comment>